<comment type="subcellular location">
    <subcellularLocation>
        <location evidence="1">Cell inner membrane</location>
        <topology evidence="1">Multi-pass membrane protein</topology>
    </subcellularLocation>
    <subcellularLocation>
        <location evidence="6">Cell membrane</location>
        <topology evidence="6">Multi-pass membrane protein</topology>
    </subcellularLocation>
</comment>
<comment type="function">
    <text evidence="6">Na(+)/H(+) antiporter that extrudes sodium in exchange for external protons.</text>
</comment>
<dbReference type="InterPro" id="IPR004670">
    <property type="entry name" value="NhaA"/>
</dbReference>
<feature type="transmembrane region" description="Helical" evidence="6">
    <location>
        <begin position="340"/>
        <end position="363"/>
    </location>
</feature>
<proteinExistence type="inferred from homology"/>
<accession>A0A497ZEZ4</accession>
<keyword evidence="8" id="KW-1185">Reference proteome</keyword>
<evidence type="ECO:0000313" key="7">
    <source>
        <dbReference type="EMBL" id="RLK07289.1"/>
    </source>
</evidence>
<evidence type="ECO:0000256" key="4">
    <source>
        <dbReference type="ARBA" id="ARBA00022989"/>
    </source>
</evidence>
<dbReference type="Proteomes" id="UP000271700">
    <property type="component" value="Unassembled WGS sequence"/>
</dbReference>
<feature type="transmembrane region" description="Helical" evidence="6">
    <location>
        <begin position="113"/>
        <end position="131"/>
    </location>
</feature>
<evidence type="ECO:0000256" key="3">
    <source>
        <dbReference type="ARBA" id="ARBA00022692"/>
    </source>
</evidence>
<dbReference type="InterPro" id="IPR023171">
    <property type="entry name" value="Na/H_antiporter_dom_sf"/>
</dbReference>
<feature type="transmembrane region" description="Helical" evidence="6">
    <location>
        <begin position="378"/>
        <end position="401"/>
    </location>
</feature>
<dbReference type="Gene3D" id="1.20.1530.10">
    <property type="entry name" value="Na+/H+ antiporter like domain"/>
    <property type="match status" value="1"/>
</dbReference>
<name>A0A497ZEZ4_9RHOB</name>
<dbReference type="AlphaFoldDB" id="A0A497ZEZ4"/>
<evidence type="ECO:0000256" key="6">
    <source>
        <dbReference type="HAMAP-Rule" id="MF_01844"/>
    </source>
</evidence>
<keyword evidence="6" id="KW-0813">Transport</keyword>
<feature type="transmembrane region" description="Helical" evidence="6">
    <location>
        <begin position="137"/>
        <end position="158"/>
    </location>
</feature>
<gene>
    <name evidence="6" type="primary">nhaA</name>
    <name evidence="7" type="ORF">CLV75_2405</name>
</gene>
<organism evidence="7 8">
    <name type="scientific">Ruegeria conchae</name>
    <dbReference type="NCBI Taxonomy" id="981384"/>
    <lineage>
        <taxon>Bacteria</taxon>
        <taxon>Pseudomonadati</taxon>
        <taxon>Pseudomonadota</taxon>
        <taxon>Alphaproteobacteria</taxon>
        <taxon>Rhodobacterales</taxon>
        <taxon>Roseobacteraceae</taxon>
        <taxon>Ruegeria</taxon>
    </lineage>
</organism>
<evidence type="ECO:0000256" key="5">
    <source>
        <dbReference type="ARBA" id="ARBA00023136"/>
    </source>
</evidence>
<keyword evidence="3 6" id="KW-0812">Transmembrane</keyword>
<dbReference type="OrthoDB" id="9808135at2"/>
<comment type="similarity">
    <text evidence="6">Belongs to the NhaA Na(+)/H(+) (TC 2.A.33) antiporter family.</text>
</comment>
<keyword evidence="4 6" id="KW-1133">Transmembrane helix</keyword>
<dbReference type="EMBL" id="RCCT01000003">
    <property type="protein sequence ID" value="RLK07289.1"/>
    <property type="molecule type" value="Genomic_DNA"/>
</dbReference>
<feature type="transmembrane region" description="Helical" evidence="6">
    <location>
        <begin position="74"/>
        <end position="92"/>
    </location>
</feature>
<dbReference type="STRING" id="981384.GCA_000192475_01409"/>
<sequence>MIDNHQSLPQESADRITKPFARFLEIQAAASGLLFLAVLLALALANSPWQEGFLGFWKTPVGLTFGSFDFTRSLRHWINDGLMTLFFFVLSLELKREIVLGELQNPRQAALPFAGALGGMVVPVAFYHLLMSGQPGAHGWGTVMATDTAFVIGCLALFGRRIPSTLRLFLLSLAIFDDVGAILVVAFGYGEALNWSALGLGLLGIGVVAGASRVGIRSVPVYFLLGAAVWLCIDASGVHATIAGVILGLMTPTRIWVSDARLHAILGRLRAVPAGDRQQGDTATRHNLRQASRAVTEALSPVERLETMLHPWVGFAIMPIFALANAGITVQGADFEQPVSLAIIVGLVLGKPIGVFGFSWLAVRSGLAVLAPGLSGPLILAGSFLTGIGFTMSLFIAGLAFDPATLNAAKLGILSGSAIAATAGILMLLLLTIHAARTKSATSTAEQGRVP</sequence>
<comment type="catalytic activity">
    <reaction evidence="6">
        <text>Na(+)(in) + 2 H(+)(out) = Na(+)(out) + 2 H(+)(in)</text>
        <dbReference type="Rhea" id="RHEA:29251"/>
        <dbReference type="ChEBI" id="CHEBI:15378"/>
        <dbReference type="ChEBI" id="CHEBI:29101"/>
    </reaction>
</comment>
<dbReference type="GO" id="GO:0006885">
    <property type="term" value="P:regulation of pH"/>
    <property type="evidence" value="ECO:0007669"/>
    <property type="project" value="UniProtKB-UniRule"/>
</dbReference>
<comment type="caution">
    <text evidence="7">The sequence shown here is derived from an EMBL/GenBank/DDBJ whole genome shotgun (WGS) entry which is preliminary data.</text>
</comment>
<dbReference type="PANTHER" id="PTHR30341">
    <property type="entry name" value="SODIUM ION/PROTON ANTIPORTER NHAA-RELATED"/>
    <property type="match status" value="1"/>
</dbReference>
<dbReference type="PANTHER" id="PTHR30341:SF0">
    <property type="entry name" value="NA(+)_H(+) ANTIPORTER NHAA"/>
    <property type="match status" value="1"/>
</dbReference>
<evidence type="ECO:0000256" key="1">
    <source>
        <dbReference type="ARBA" id="ARBA00004429"/>
    </source>
</evidence>
<feature type="transmembrane region" description="Helical" evidence="6">
    <location>
        <begin position="413"/>
        <end position="436"/>
    </location>
</feature>
<reference evidence="7 8" key="1">
    <citation type="submission" date="2018-10" db="EMBL/GenBank/DDBJ databases">
        <title>Genomic Encyclopedia of Archaeal and Bacterial Type Strains, Phase II (KMG-II): from individual species to whole genera.</title>
        <authorList>
            <person name="Goeker M."/>
        </authorList>
    </citation>
    <scope>NUCLEOTIDE SEQUENCE [LARGE SCALE GENOMIC DNA]</scope>
    <source>
        <strain evidence="7 8">DSM 29317</strain>
    </source>
</reference>
<feature type="transmembrane region" description="Helical" evidence="6">
    <location>
        <begin position="195"/>
        <end position="214"/>
    </location>
</feature>
<dbReference type="GO" id="GO:0005886">
    <property type="term" value="C:plasma membrane"/>
    <property type="evidence" value="ECO:0007669"/>
    <property type="project" value="UniProtKB-SubCell"/>
</dbReference>
<protein>
    <recommendedName>
        <fullName evidence="6">Na(+)/H(+) antiporter NhaA</fullName>
    </recommendedName>
    <alternativeName>
        <fullName evidence="6">Sodium/proton antiporter NhaA</fullName>
    </alternativeName>
</protein>
<keyword evidence="6" id="KW-0050">Antiport</keyword>
<keyword evidence="6" id="KW-0406">Ion transport</keyword>
<feature type="transmembrane region" description="Helical" evidence="6">
    <location>
        <begin position="221"/>
        <end position="249"/>
    </location>
</feature>
<evidence type="ECO:0000256" key="2">
    <source>
        <dbReference type="ARBA" id="ARBA00022475"/>
    </source>
</evidence>
<dbReference type="RefSeq" id="WP_010442272.1">
    <property type="nucleotide sequence ID" value="NZ_AEYW01000014.1"/>
</dbReference>
<dbReference type="NCBIfam" id="TIGR00773">
    <property type="entry name" value="NhaA"/>
    <property type="match status" value="1"/>
</dbReference>
<feature type="transmembrane region" description="Helical" evidence="6">
    <location>
        <begin position="170"/>
        <end position="189"/>
    </location>
</feature>
<feature type="transmembrane region" description="Helical" evidence="6">
    <location>
        <begin position="309"/>
        <end position="328"/>
    </location>
</feature>
<keyword evidence="5 6" id="KW-0472">Membrane</keyword>
<dbReference type="GO" id="GO:0015385">
    <property type="term" value="F:sodium:proton antiporter activity"/>
    <property type="evidence" value="ECO:0007669"/>
    <property type="project" value="UniProtKB-UniRule"/>
</dbReference>
<feature type="transmembrane region" description="Helical" evidence="6">
    <location>
        <begin position="20"/>
        <end position="45"/>
    </location>
</feature>
<dbReference type="HAMAP" id="MF_01844">
    <property type="entry name" value="NhaA"/>
    <property type="match status" value="1"/>
</dbReference>
<dbReference type="Pfam" id="PF06965">
    <property type="entry name" value="Na_H_antiport_1"/>
    <property type="match status" value="1"/>
</dbReference>
<keyword evidence="6" id="KW-0739">Sodium transport</keyword>
<keyword evidence="6" id="KW-0915">Sodium</keyword>
<keyword evidence="2 6" id="KW-1003">Cell membrane</keyword>
<evidence type="ECO:0000313" key="8">
    <source>
        <dbReference type="Proteomes" id="UP000271700"/>
    </source>
</evidence>